<evidence type="ECO:0000259" key="9">
    <source>
        <dbReference type="PROSITE" id="PS51405"/>
    </source>
</evidence>
<dbReference type="PANTHER" id="PTHR33577:SF16">
    <property type="entry name" value="HEME HALOPEROXIDASE FAMILY PROFILE DOMAIN-CONTAINING PROTEIN"/>
    <property type="match status" value="1"/>
</dbReference>
<evidence type="ECO:0000313" key="11">
    <source>
        <dbReference type="Proteomes" id="UP000284706"/>
    </source>
</evidence>
<name>A0A409WCU4_9AGAR</name>
<dbReference type="EMBL" id="NHYE01005172">
    <property type="protein sequence ID" value="PPQ76328.1"/>
    <property type="molecule type" value="Genomic_DNA"/>
</dbReference>
<keyword evidence="3" id="KW-0349">Heme</keyword>
<reference evidence="10 11" key="1">
    <citation type="journal article" date="2018" name="Evol. Lett.">
        <title>Horizontal gene cluster transfer increased hallucinogenic mushroom diversity.</title>
        <authorList>
            <person name="Reynolds H.T."/>
            <person name="Vijayakumar V."/>
            <person name="Gluck-Thaler E."/>
            <person name="Korotkin H.B."/>
            <person name="Matheny P.B."/>
            <person name="Slot J.C."/>
        </authorList>
    </citation>
    <scope>NUCLEOTIDE SEQUENCE [LARGE SCALE GENOMIC DNA]</scope>
    <source>
        <strain evidence="10 11">SRW20</strain>
    </source>
</reference>
<evidence type="ECO:0000256" key="1">
    <source>
        <dbReference type="ARBA" id="ARBA00001970"/>
    </source>
</evidence>
<organism evidence="10 11">
    <name type="scientific">Gymnopilus dilepis</name>
    <dbReference type="NCBI Taxonomy" id="231916"/>
    <lineage>
        <taxon>Eukaryota</taxon>
        <taxon>Fungi</taxon>
        <taxon>Dikarya</taxon>
        <taxon>Basidiomycota</taxon>
        <taxon>Agaricomycotina</taxon>
        <taxon>Agaricomycetes</taxon>
        <taxon>Agaricomycetidae</taxon>
        <taxon>Agaricales</taxon>
        <taxon>Agaricineae</taxon>
        <taxon>Hymenogastraceae</taxon>
        <taxon>Gymnopilus</taxon>
    </lineage>
</organism>
<dbReference type="GO" id="GO:0046872">
    <property type="term" value="F:metal ion binding"/>
    <property type="evidence" value="ECO:0007669"/>
    <property type="project" value="UniProtKB-KW"/>
</dbReference>
<evidence type="ECO:0000256" key="6">
    <source>
        <dbReference type="ARBA" id="ARBA00023004"/>
    </source>
</evidence>
<dbReference type="Proteomes" id="UP000284706">
    <property type="component" value="Unassembled WGS sequence"/>
</dbReference>
<feature type="domain" description="Heme haloperoxidase family profile" evidence="9">
    <location>
        <begin position="65"/>
        <end position="293"/>
    </location>
</feature>
<proteinExistence type="inferred from homology"/>
<dbReference type="OrthoDB" id="2542103at2759"/>
<dbReference type="Pfam" id="PF01328">
    <property type="entry name" value="Peroxidase_2"/>
    <property type="match status" value="1"/>
</dbReference>
<comment type="caution">
    <text evidence="10">The sequence shown here is derived from an EMBL/GenBank/DDBJ whole genome shotgun (WGS) entry which is preliminary data.</text>
</comment>
<dbReference type="Gene3D" id="1.10.489.10">
    <property type="entry name" value="Chloroperoxidase-like"/>
    <property type="match status" value="1"/>
</dbReference>
<evidence type="ECO:0000256" key="2">
    <source>
        <dbReference type="ARBA" id="ARBA00022559"/>
    </source>
</evidence>
<dbReference type="GO" id="GO:0004601">
    <property type="term" value="F:peroxidase activity"/>
    <property type="evidence" value="ECO:0007669"/>
    <property type="project" value="UniProtKB-KW"/>
</dbReference>
<evidence type="ECO:0000256" key="5">
    <source>
        <dbReference type="ARBA" id="ARBA00023002"/>
    </source>
</evidence>
<feature type="chain" id="PRO_5019013603" description="Heme haloperoxidase family profile domain-containing protein" evidence="8">
    <location>
        <begin position="21"/>
        <end position="376"/>
    </location>
</feature>
<dbReference type="AlphaFoldDB" id="A0A409WCU4"/>
<gene>
    <name evidence="10" type="ORF">CVT26_008875</name>
</gene>
<dbReference type="PANTHER" id="PTHR33577">
    <property type="entry name" value="STERIGMATOCYSTIN BIOSYNTHESIS PEROXIDASE STCC-RELATED"/>
    <property type="match status" value="1"/>
</dbReference>
<protein>
    <recommendedName>
        <fullName evidence="9">Heme haloperoxidase family profile domain-containing protein</fullName>
    </recommendedName>
</protein>
<dbReference type="InterPro" id="IPR036851">
    <property type="entry name" value="Chloroperoxidase-like_sf"/>
</dbReference>
<comment type="cofactor">
    <cofactor evidence="1">
        <name>heme b</name>
        <dbReference type="ChEBI" id="CHEBI:60344"/>
    </cofactor>
</comment>
<keyword evidence="5" id="KW-0560">Oxidoreductase</keyword>
<keyword evidence="11" id="KW-1185">Reference proteome</keyword>
<keyword evidence="8" id="KW-0732">Signal</keyword>
<evidence type="ECO:0000256" key="4">
    <source>
        <dbReference type="ARBA" id="ARBA00022723"/>
    </source>
</evidence>
<sequence length="376" mass="40977">MFASLAVFTLLALKACTVSAFPAYQSLAGLTREELDAAVASVNFVPPPPPPGPLSDQSAKLVNDAAHPYQPLQPGDQRGPCPALNTLASHGYLPRNGVATPVQLVTAVQEGFNLENSFARFLVYSTFLVNGNPITNLMSIGDKTSATGQDPPKPATVAGLDTHNNCEGDTSMTRADSFFGDNHSFNETRFQNLVKYSQKYGAGKYNYTVAAQLRKFLIEDSIQNNPQFTLVSPRLFTAFAESVFPINFFIDGRDTSGQLDLDVARSFFQNMTFPPDFFRRSGAVSNVGQDVVTNLMPNFKPGYNARGVNTFTVDPTSATLTQPCVRYYNFVNNNIKGLYPNPTGVLKQALNINLQYLYEATVAAGDNCTQVFPYGH</sequence>
<dbReference type="SUPFAM" id="SSF47571">
    <property type="entry name" value="Cloroperoxidase"/>
    <property type="match status" value="1"/>
</dbReference>
<evidence type="ECO:0000256" key="8">
    <source>
        <dbReference type="SAM" id="SignalP"/>
    </source>
</evidence>
<comment type="similarity">
    <text evidence="7">Belongs to the chloroperoxidase family.</text>
</comment>
<accession>A0A409WCU4</accession>
<evidence type="ECO:0000256" key="7">
    <source>
        <dbReference type="ARBA" id="ARBA00025795"/>
    </source>
</evidence>
<keyword evidence="4" id="KW-0479">Metal-binding</keyword>
<dbReference type="PROSITE" id="PS51405">
    <property type="entry name" value="HEME_HALOPEROXIDASE"/>
    <property type="match status" value="1"/>
</dbReference>
<keyword evidence="2" id="KW-0575">Peroxidase</keyword>
<evidence type="ECO:0000313" key="10">
    <source>
        <dbReference type="EMBL" id="PPQ76328.1"/>
    </source>
</evidence>
<evidence type="ECO:0000256" key="3">
    <source>
        <dbReference type="ARBA" id="ARBA00022617"/>
    </source>
</evidence>
<keyword evidence="6" id="KW-0408">Iron</keyword>
<dbReference type="InParanoid" id="A0A409WCU4"/>
<feature type="signal peptide" evidence="8">
    <location>
        <begin position="1"/>
        <end position="20"/>
    </location>
</feature>
<dbReference type="InterPro" id="IPR000028">
    <property type="entry name" value="Chloroperoxidase"/>
</dbReference>